<name>D0LTM3_HALO1</name>
<evidence type="ECO:0000313" key="3">
    <source>
        <dbReference type="EMBL" id="ACY15717.1"/>
    </source>
</evidence>
<dbReference type="PANTHER" id="PTHR22753">
    <property type="entry name" value="TRANSMEMBRANE PROTEIN 68"/>
    <property type="match status" value="1"/>
</dbReference>
<gene>
    <name evidence="3" type="ordered locus">Hoch_3215</name>
</gene>
<dbReference type="Pfam" id="PF01553">
    <property type="entry name" value="Acyltransferase"/>
    <property type="match status" value="1"/>
</dbReference>
<sequence length="440" mass="48104">MSKKILGDNPFDAAPAAPAPTREEPAAAPAEAAAQPADPAEPSPDEAASAQRAASAAADAPTSADAEPAAGDADANVDERAEDREAIPDAADLDGELDDELAAADAEDFFLGGEAAVPPGEYGPPIVSVLPSSSERSSEFRELERRMMARSNPAVPIQHRRHLPMGFLWKRYRRFAMRNRAAQVDDFGRDPVYAARLQTLLDFLYTRYFRVQTSGIENVPGSGRALLVANHSGMLPYDGTMVMHAVHREHAARRDVRPLFADFVFHFPFLGTFINRIGGVRACQSNAERLLQRDEIIVVFPEGLKGVSKLYRQRYRLQRFGRGGFVKLALRTRAPIIPVAITGAEEAHPLLAKINWPSGAVGLPYLPVTPTFPLLGPLGLMPLPSRWQIRFGTPLDVGRDYSPEAADDRILVNRLTDTVRSRIQGMVDDLLAERKSVLFG</sequence>
<dbReference type="AlphaFoldDB" id="D0LTM3"/>
<dbReference type="InterPro" id="IPR002123">
    <property type="entry name" value="Plipid/glycerol_acylTrfase"/>
</dbReference>
<feature type="domain" description="Phospholipid/glycerol acyltransferase" evidence="2">
    <location>
        <begin position="225"/>
        <end position="344"/>
    </location>
</feature>
<feature type="region of interest" description="Disordered" evidence="1">
    <location>
        <begin position="114"/>
        <end position="135"/>
    </location>
</feature>
<accession>D0LTM3</accession>
<dbReference type="EMBL" id="CP001804">
    <property type="protein sequence ID" value="ACY15717.1"/>
    <property type="molecule type" value="Genomic_DNA"/>
</dbReference>
<dbReference type="GO" id="GO:0016020">
    <property type="term" value="C:membrane"/>
    <property type="evidence" value="ECO:0007669"/>
    <property type="project" value="TreeGrafter"/>
</dbReference>
<dbReference type="GO" id="GO:0016746">
    <property type="term" value="F:acyltransferase activity"/>
    <property type="evidence" value="ECO:0007669"/>
    <property type="project" value="UniProtKB-KW"/>
</dbReference>
<evidence type="ECO:0000313" key="4">
    <source>
        <dbReference type="Proteomes" id="UP000001880"/>
    </source>
</evidence>
<dbReference type="HOGENOM" id="CLU_042900_3_0_7"/>
<dbReference type="Proteomes" id="UP000001880">
    <property type="component" value="Chromosome"/>
</dbReference>
<keyword evidence="3" id="KW-0808">Transferase</keyword>
<feature type="compositionally biased region" description="Low complexity" evidence="1">
    <location>
        <begin position="13"/>
        <end position="74"/>
    </location>
</feature>
<dbReference type="eggNOG" id="COG0204">
    <property type="taxonomic scope" value="Bacteria"/>
</dbReference>
<dbReference type="RefSeq" id="WP_012828317.1">
    <property type="nucleotide sequence ID" value="NC_013440.1"/>
</dbReference>
<dbReference type="OrthoDB" id="5241618at2"/>
<evidence type="ECO:0000259" key="2">
    <source>
        <dbReference type="SMART" id="SM00563"/>
    </source>
</evidence>
<organism evidence="3 4">
    <name type="scientific">Haliangium ochraceum (strain DSM 14365 / JCM 11303 / SMP-2)</name>
    <dbReference type="NCBI Taxonomy" id="502025"/>
    <lineage>
        <taxon>Bacteria</taxon>
        <taxon>Pseudomonadati</taxon>
        <taxon>Myxococcota</taxon>
        <taxon>Polyangia</taxon>
        <taxon>Haliangiales</taxon>
        <taxon>Kofleriaceae</taxon>
        <taxon>Haliangium</taxon>
    </lineage>
</organism>
<keyword evidence="3" id="KW-0012">Acyltransferase</keyword>
<keyword evidence="4" id="KW-1185">Reference proteome</keyword>
<dbReference type="PANTHER" id="PTHR22753:SF14">
    <property type="entry name" value="MONOACYLGLYCEROL_DIACYLGLYCEROL O-ACYLTRANSFERASE"/>
    <property type="match status" value="1"/>
</dbReference>
<dbReference type="SMART" id="SM00563">
    <property type="entry name" value="PlsC"/>
    <property type="match status" value="1"/>
</dbReference>
<proteinExistence type="predicted"/>
<evidence type="ECO:0000256" key="1">
    <source>
        <dbReference type="SAM" id="MobiDB-lite"/>
    </source>
</evidence>
<protein>
    <submittedName>
        <fullName evidence="3">Phospholipid/glycerol acyltransferase</fullName>
    </submittedName>
</protein>
<dbReference type="CDD" id="cd07987">
    <property type="entry name" value="LPLAT_MGAT-like"/>
    <property type="match status" value="1"/>
</dbReference>
<reference evidence="3 4" key="1">
    <citation type="journal article" date="2010" name="Stand. Genomic Sci.">
        <title>Complete genome sequence of Haliangium ochraceum type strain (SMP-2).</title>
        <authorList>
            <consortium name="US DOE Joint Genome Institute (JGI-PGF)"/>
            <person name="Ivanova N."/>
            <person name="Daum C."/>
            <person name="Lang E."/>
            <person name="Abt B."/>
            <person name="Kopitz M."/>
            <person name="Saunders E."/>
            <person name="Lapidus A."/>
            <person name="Lucas S."/>
            <person name="Glavina Del Rio T."/>
            <person name="Nolan M."/>
            <person name="Tice H."/>
            <person name="Copeland A."/>
            <person name="Cheng J.F."/>
            <person name="Chen F."/>
            <person name="Bruce D."/>
            <person name="Goodwin L."/>
            <person name="Pitluck S."/>
            <person name="Mavromatis K."/>
            <person name="Pati A."/>
            <person name="Mikhailova N."/>
            <person name="Chen A."/>
            <person name="Palaniappan K."/>
            <person name="Land M."/>
            <person name="Hauser L."/>
            <person name="Chang Y.J."/>
            <person name="Jeffries C.D."/>
            <person name="Detter J.C."/>
            <person name="Brettin T."/>
            <person name="Rohde M."/>
            <person name="Goker M."/>
            <person name="Bristow J."/>
            <person name="Markowitz V."/>
            <person name="Eisen J.A."/>
            <person name="Hugenholtz P."/>
            <person name="Kyrpides N.C."/>
            <person name="Klenk H.P."/>
        </authorList>
    </citation>
    <scope>NUCLEOTIDE SEQUENCE [LARGE SCALE GENOMIC DNA]</scope>
    <source>
        <strain evidence="4">DSM 14365 / CIP 107738 / JCM 11303 / AJ 13395 / SMP-2</strain>
    </source>
</reference>
<feature type="region of interest" description="Disordered" evidence="1">
    <location>
        <begin position="1"/>
        <end position="81"/>
    </location>
</feature>
<dbReference type="KEGG" id="hoh:Hoch_3215"/>
<dbReference type="STRING" id="502025.Hoch_3215"/>
<dbReference type="SUPFAM" id="SSF69593">
    <property type="entry name" value="Glycerol-3-phosphate (1)-acyltransferase"/>
    <property type="match status" value="1"/>
</dbReference>